<dbReference type="EMBL" id="FOHE01000012">
    <property type="protein sequence ID" value="SET48931.1"/>
    <property type="molecule type" value="Genomic_DNA"/>
</dbReference>
<dbReference type="Proteomes" id="UP000198618">
    <property type="component" value="Unassembled WGS sequence"/>
</dbReference>
<organism evidence="1 2">
    <name type="scientific">Oceanobacillus limi</name>
    <dbReference type="NCBI Taxonomy" id="930131"/>
    <lineage>
        <taxon>Bacteria</taxon>
        <taxon>Bacillati</taxon>
        <taxon>Bacillota</taxon>
        <taxon>Bacilli</taxon>
        <taxon>Bacillales</taxon>
        <taxon>Bacillaceae</taxon>
        <taxon>Oceanobacillus</taxon>
    </lineage>
</organism>
<dbReference type="STRING" id="930131.SAMN05216389_112105"/>
<name>A0A1I0EU11_9BACI</name>
<gene>
    <name evidence="1" type="ORF">SAMN05216389_112105</name>
</gene>
<protein>
    <submittedName>
        <fullName evidence="1">Uncharacterized protein</fullName>
    </submittedName>
</protein>
<keyword evidence="2" id="KW-1185">Reference proteome</keyword>
<dbReference type="AlphaFoldDB" id="A0A1I0EU11"/>
<proteinExistence type="predicted"/>
<evidence type="ECO:0000313" key="2">
    <source>
        <dbReference type="Proteomes" id="UP000198618"/>
    </source>
</evidence>
<evidence type="ECO:0000313" key="1">
    <source>
        <dbReference type="EMBL" id="SET48931.1"/>
    </source>
</evidence>
<sequence>MINLDLNYQHNAKKIFSGKDRQGLRSNFTFYVPYHLLLNPDDEFKIIMPKNPQKNIT</sequence>
<accession>A0A1I0EU11</accession>
<reference evidence="1 2" key="1">
    <citation type="submission" date="2016-10" db="EMBL/GenBank/DDBJ databases">
        <authorList>
            <person name="de Groot N.N."/>
        </authorList>
    </citation>
    <scope>NUCLEOTIDE SEQUENCE [LARGE SCALE GENOMIC DNA]</scope>
    <source>
        <strain evidence="1 2">IBRC-M 10780</strain>
    </source>
</reference>